<dbReference type="InterPro" id="IPR043129">
    <property type="entry name" value="ATPase_NBD"/>
</dbReference>
<feature type="domain" description="Carbohydrate kinase FGGY C-terminal" evidence="6">
    <location>
        <begin position="281"/>
        <end position="470"/>
    </location>
</feature>
<organism evidence="7 8">
    <name type="scientific">Pseudovibrio denitrificans</name>
    <dbReference type="NCBI Taxonomy" id="258256"/>
    <lineage>
        <taxon>Bacteria</taxon>
        <taxon>Pseudomonadati</taxon>
        <taxon>Pseudomonadota</taxon>
        <taxon>Alphaproteobacteria</taxon>
        <taxon>Hyphomicrobiales</taxon>
        <taxon>Stappiaceae</taxon>
        <taxon>Pseudovibrio</taxon>
    </lineage>
</organism>
<dbReference type="AlphaFoldDB" id="A0A1I7AX01"/>
<dbReference type="PROSITE" id="PS00445">
    <property type="entry name" value="FGGY_KINASES_2"/>
    <property type="match status" value="1"/>
</dbReference>
<dbReference type="EMBL" id="FPBD01000003">
    <property type="protein sequence ID" value="SFT79434.1"/>
    <property type="molecule type" value="Genomic_DNA"/>
</dbReference>
<evidence type="ECO:0000256" key="1">
    <source>
        <dbReference type="ARBA" id="ARBA00009156"/>
    </source>
</evidence>
<evidence type="ECO:0000256" key="2">
    <source>
        <dbReference type="ARBA" id="ARBA00022679"/>
    </source>
</evidence>
<dbReference type="InterPro" id="IPR018484">
    <property type="entry name" value="FGGY_N"/>
</dbReference>
<dbReference type="Pfam" id="PF00370">
    <property type="entry name" value="FGGY_N"/>
    <property type="match status" value="1"/>
</dbReference>
<evidence type="ECO:0000256" key="4">
    <source>
        <dbReference type="RuleBase" id="RU003733"/>
    </source>
</evidence>
<name>A0A1I7AX01_9HYPH</name>
<evidence type="ECO:0000256" key="3">
    <source>
        <dbReference type="ARBA" id="ARBA00022777"/>
    </source>
</evidence>
<dbReference type="PANTHER" id="PTHR43095:SF3">
    <property type="entry name" value="L-XYLULOSE_3-KETO-L-GULONATE KINASE"/>
    <property type="match status" value="1"/>
</dbReference>
<gene>
    <name evidence="7" type="ORF">SAMN05444141_103439</name>
</gene>
<comment type="similarity">
    <text evidence="1 4">Belongs to the FGGY kinase family.</text>
</comment>
<dbReference type="PANTHER" id="PTHR43095">
    <property type="entry name" value="SUGAR KINASE"/>
    <property type="match status" value="1"/>
</dbReference>
<dbReference type="Proteomes" id="UP000183371">
    <property type="component" value="Unassembled WGS sequence"/>
</dbReference>
<sequence>MQQKPGRSISQPSKLHNWELGGTMGSYLLGLDAGNTVIKAVLFDLSGRIVSMAGRDGVSSSPAPGHVLRDLGELWSNAASVISKVIAEAGISASEIIGVGCAGHGNGLYLLDKQEQPLLAVQSLDTRAIETVERYTAEGKDDPLYDICLQKPWVSQTPTLLRWVKDHDPETYAQIGTVFLCKDFILHQLTGKRVSDISDMSGCGLLNMKTNAYDAELMNLYGLSEAREYLPELLAPEECAGKVSAQAAKATGLAEGTSVVAGLFDVIASALGSGVVKQGEASIVAGTWSINQIITEKPLHDPCVFMASSFGPNKVMEIEASATSAANLEWYVREFIEHVNPALEGAEAFALCNEMVQSVTPSDDLPFVLPFLYGSGPEPRARASFIGVAGWHSHADMLYALYEGVVFEHRRHIEQLKAAGASFENAVLSGGGSRSQIWPQIFADTLNIPLSISECQETGALGAAIAAGVGAGVFYEFEAGVEAMTRQTRHYTPREELRDLMDRRYAKFCKLSQRFSLPLEEEELA</sequence>
<dbReference type="InterPro" id="IPR018483">
    <property type="entry name" value="Carb_kinase_FGGY_CS"/>
</dbReference>
<dbReference type="SUPFAM" id="SSF53067">
    <property type="entry name" value="Actin-like ATPase domain"/>
    <property type="match status" value="2"/>
</dbReference>
<proteinExistence type="inferred from homology"/>
<dbReference type="InterPro" id="IPR018485">
    <property type="entry name" value="FGGY_C"/>
</dbReference>
<dbReference type="CDD" id="cd07802">
    <property type="entry name" value="ASKHA_NBD_FGGY_EcLyxK-like"/>
    <property type="match status" value="1"/>
</dbReference>
<accession>A0A1I7AX01</accession>
<evidence type="ECO:0000313" key="7">
    <source>
        <dbReference type="EMBL" id="SFT79434.1"/>
    </source>
</evidence>
<dbReference type="Pfam" id="PF02782">
    <property type="entry name" value="FGGY_C"/>
    <property type="match status" value="1"/>
</dbReference>
<dbReference type="InterPro" id="IPR000577">
    <property type="entry name" value="Carb_kinase_FGGY"/>
</dbReference>
<dbReference type="Gene3D" id="3.30.420.40">
    <property type="match status" value="2"/>
</dbReference>
<dbReference type="InterPro" id="IPR050406">
    <property type="entry name" value="FGGY_Carb_Kinase"/>
</dbReference>
<keyword evidence="2 4" id="KW-0808">Transferase</keyword>
<dbReference type="GO" id="GO:0016301">
    <property type="term" value="F:kinase activity"/>
    <property type="evidence" value="ECO:0007669"/>
    <property type="project" value="UniProtKB-KW"/>
</dbReference>
<reference evidence="8" key="1">
    <citation type="submission" date="2016-10" db="EMBL/GenBank/DDBJ databases">
        <authorList>
            <person name="Varghese N."/>
            <person name="Submissions S."/>
        </authorList>
    </citation>
    <scope>NUCLEOTIDE SEQUENCE [LARGE SCALE GENOMIC DNA]</scope>
    <source>
        <strain evidence="8">DSM 17465</strain>
    </source>
</reference>
<evidence type="ECO:0000313" key="8">
    <source>
        <dbReference type="Proteomes" id="UP000183371"/>
    </source>
</evidence>
<dbReference type="GO" id="GO:0016773">
    <property type="term" value="F:phosphotransferase activity, alcohol group as acceptor"/>
    <property type="evidence" value="ECO:0007669"/>
    <property type="project" value="InterPro"/>
</dbReference>
<keyword evidence="8" id="KW-1185">Reference proteome</keyword>
<protein>
    <submittedName>
        <fullName evidence="7">L-xylulokinase</fullName>
    </submittedName>
</protein>
<feature type="domain" description="Carbohydrate kinase FGGY N-terminal" evidence="5">
    <location>
        <begin position="27"/>
        <end position="272"/>
    </location>
</feature>
<evidence type="ECO:0000259" key="6">
    <source>
        <dbReference type="Pfam" id="PF02782"/>
    </source>
</evidence>
<dbReference type="GO" id="GO:0005975">
    <property type="term" value="P:carbohydrate metabolic process"/>
    <property type="evidence" value="ECO:0007669"/>
    <property type="project" value="InterPro"/>
</dbReference>
<evidence type="ECO:0000259" key="5">
    <source>
        <dbReference type="Pfam" id="PF00370"/>
    </source>
</evidence>
<keyword evidence="3 4" id="KW-0418">Kinase</keyword>
<dbReference type="PIRSF" id="PIRSF000538">
    <property type="entry name" value="GlpK"/>
    <property type="match status" value="1"/>
</dbReference>